<evidence type="ECO:0000313" key="1">
    <source>
        <dbReference type="EMBL" id="KAI0496531.1"/>
    </source>
</evidence>
<dbReference type="SMR" id="A0A8T3AKN4"/>
<accession>A0A8T3AKN4</accession>
<keyword evidence="2" id="KW-1185">Reference proteome</keyword>
<gene>
    <name evidence="1" type="ORF">KFK09_022851</name>
</gene>
<evidence type="ECO:0000313" key="2">
    <source>
        <dbReference type="Proteomes" id="UP000829196"/>
    </source>
</evidence>
<name>A0A8T3AKN4_DENNO</name>
<organism evidence="1 2">
    <name type="scientific">Dendrobium nobile</name>
    <name type="common">Orchid</name>
    <dbReference type="NCBI Taxonomy" id="94219"/>
    <lineage>
        <taxon>Eukaryota</taxon>
        <taxon>Viridiplantae</taxon>
        <taxon>Streptophyta</taxon>
        <taxon>Embryophyta</taxon>
        <taxon>Tracheophyta</taxon>
        <taxon>Spermatophyta</taxon>
        <taxon>Magnoliopsida</taxon>
        <taxon>Liliopsida</taxon>
        <taxon>Asparagales</taxon>
        <taxon>Orchidaceae</taxon>
        <taxon>Epidendroideae</taxon>
        <taxon>Malaxideae</taxon>
        <taxon>Dendrobiinae</taxon>
        <taxon>Dendrobium</taxon>
    </lineage>
</organism>
<reference evidence="1" key="1">
    <citation type="journal article" date="2022" name="Front. Genet.">
        <title>Chromosome-Scale Assembly of the Dendrobium nobile Genome Provides Insights Into the Molecular Mechanism of the Biosynthesis of the Medicinal Active Ingredient of Dendrobium.</title>
        <authorList>
            <person name="Xu Q."/>
            <person name="Niu S.-C."/>
            <person name="Li K.-L."/>
            <person name="Zheng P.-J."/>
            <person name="Zhang X.-J."/>
            <person name="Jia Y."/>
            <person name="Liu Y."/>
            <person name="Niu Y.-X."/>
            <person name="Yu L.-H."/>
            <person name="Chen D.-F."/>
            <person name="Zhang G.-Q."/>
        </authorList>
    </citation>
    <scope>NUCLEOTIDE SEQUENCE</scope>
    <source>
        <tissue evidence="1">Leaf</tissue>
    </source>
</reference>
<comment type="caution">
    <text evidence="1">The sequence shown here is derived from an EMBL/GenBank/DDBJ whole genome shotgun (WGS) entry which is preliminary data.</text>
</comment>
<dbReference type="AlphaFoldDB" id="A0A8T3AKN4"/>
<dbReference type="Proteomes" id="UP000829196">
    <property type="component" value="Unassembled WGS sequence"/>
</dbReference>
<dbReference type="EMBL" id="JAGYWB010000016">
    <property type="protein sequence ID" value="KAI0496531.1"/>
    <property type="molecule type" value="Genomic_DNA"/>
</dbReference>
<sequence>MISRITPENICGFRICSSFADSLVDKSLITSSLYSFHQLRRSEILDCELLLETFVKVPKMHSAWSLKGAK</sequence>
<protein>
    <submittedName>
        <fullName evidence="1">Uncharacterized protein</fullName>
    </submittedName>
</protein>
<proteinExistence type="predicted"/>